<dbReference type="SUPFAM" id="SSF52980">
    <property type="entry name" value="Restriction endonuclease-like"/>
    <property type="match status" value="1"/>
</dbReference>
<dbReference type="GO" id="GO:0004519">
    <property type="term" value="F:endonuclease activity"/>
    <property type="evidence" value="ECO:0007669"/>
    <property type="project" value="UniProtKB-KW"/>
</dbReference>
<dbReference type="AlphaFoldDB" id="A0A7W3LIZ0"/>
<keyword evidence="3" id="KW-1185">Reference proteome</keyword>
<dbReference type="Proteomes" id="UP000572680">
    <property type="component" value="Unassembled WGS sequence"/>
</dbReference>
<proteinExistence type="predicted"/>
<feature type="domain" description="Putative restriction endonuclease" evidence="1">
    <location>
        <begin position="35"/>
        <end position="216"/>
    </location>
</feature>
<evidence type="ECO:0000313" key="2">
    <source>
        <dbReference type="EMBL" id="MBA8948939.1"/>
    </source>
</evidence>
<keyword evidence="2" id="KW-0540">Nuclease</keyword>
<name>A0A7W3LIZ0_ACTNM</name>
<dbReference type="PANTHER" id="PTHR35400:SF3">
    <property type="entry name" value="SLL1072 PROTEIN"/>
    <property type="match status" value="1"/>
</dbReference>
<comment type="caution">
    <text evidence="2">The sequence shown here is derived from an EMBL/GenBank/DDBJ whole genome shotgun (WGS) entry which is preliminary data.</text>
</comment>
<protein>
    <submittedName>
        <fullName evidence="2">Uma2 family endonuclease</fullName>
    </submittedName>
</protein>
<sequence>MREESPNVTVTLHYRDPEALPDTLFNLWVNDRLDDFFPVPEGSKVEVVEGEIIVSPAPVPEHNSFVISLIYAVRDAQRDKPGFPWGCDAGSRIVLMGTEKGFVPDLAVLDQQAALAVHKTKAKKYVSDEVEMVVEITSPGDADTDRRPRARRNDNKWNSYAASGIPYYLLVDRDPKVARVFLYSIPDEATAAYLHEDSWAFGETIRLPEPLDFEIDTELWEPWE</sequence>
<organism evidence="2 3">
    <name type="scientific">Actinomadura namibiensis</name>
    <dbReference type="NCBI Taxonomy" id="182080"/>
    <lineage>
        <taxon>Bacteria</taxon>
        <taxon>Bacillati</taxon>
        <taxon>Actinomycetota</taxon>
        <taxon>Actinomycetes</taxon>
        <taxon>Streptosporangiales</taxon>
        <taxon>Thermomonosporaceae</taxon>
        <taxon>Actinomadura</taxon>
    </lineage>
</organism>
<dbReference type="InterPro" id="IPR011335">
    <property type="entry name" value="Restrct_endonuc-II-like"/>
</dbReference>
<dbReference type="CDD" id="cd06260">
    <property type="entry name" value="DUF820-like"/>
    <property type="match status" value="1"/>
</dbReference>
<dbReference type="EMBL" id="JACJIA010000001">
    <property type="protein sequence ID" value="MBA8948939.1"/>
    <property type="molecule type" value="Genomic_DNA"/>
</dbReference>
<evidence type="ECO:0000259" key="1">
    <source>
        <dbReference type="Pfam" id="PF05685"/>
    </source>
</evidence>
<keyword evidence="2" id="KW-0255">Endonuclease</keyword>
<dbReference type="PANTHER" id="PTHR35400">
    <property type="entry name" value="SLR1083 PROTEIN"/>
    <property type="match status" value="1"/>
</dbReference>
<gene>
    <name evidence="2" type="ORF">HNR61_000537</name>
</gene>
<reference evidence="2 3" key="1">
    <citation type="submission" date="2020-08" db="EMBL/GenBank/DDBJ databases">
        <title>Genomic Encyclopedia of Type Strains, Phase IV (KMG-IV): sequencing the most valuable type-strain genomes for metagenomic binning, comparative biology and taxonomic classification.</title>
        <authorList>
            <person name="Goeker M."/>
        </authorList>
    </citation>
    <scope>NUCLEOTIDE SEQUENCE [LARGE SCALE GENOMIC DNA]</scope>
    <source>
        <strain evidence="2 3">DSM 44197</strain>
    </source>
</reference>
<dbReference type="Gene3D" id="3.90.1570.10">
    <property type="entry name" value="tt1808, chain A"/>
    <property type="match status" value="1"/>
</dbReference>
<keyword evidence="2" id="KW-0378">Hydrolase</keyword>
<dbReference type="Pfam" id="PF05685">
    <property type="entry name" value="Uma2"/>
    <property type="match status" value="1"/>
</dbReference>
<accession>A0A7W3LIZ0</accession>
<dbReference type="InterPro" id="IPR008538">
    <property type="entry name" value="Uma2"/>
</dbReference>
<dbReference type="RefSeq" id="WP_182841488.1">
    <property type="nucleotide sequence ID" value="NZ_BAAALP010000006.1"/>
</dbReference>
<evidence type="ECO:0000313" key="3">
    <source>
        <dbReference type="Proteomes" id="UP000572680"/>
    </source>
</evidence>
<dbReference type="InterPro" id="IPR012296">
    <property type="entry name" value="Nuclease_put_TT1808"/>
</dbReference>